<protein>
    <submittedName>
        <fullName evidence="2">Uncharacterized protein</fullName>
    </submittedName>
</protein>
<dbReference type="EMBL" id="HBEK01024933">
    <property type="protein sequence ID" value="CAD8403684.1"/>
    <property type="molecule type" value="Transcribed_RNA"/>
</dbReference>
<organism evidence="2">
    <name type="scientific">Rhodosorus marinus</name>
    <dbReference type="NCBI Taxonomy" id="101924"/>
    <lineage>
        <taxon>Eukaryota</taxon>
        <taxon>Rhodophyta</taxon>
        <taxon>Stylonematophyceae</taxon>
        <taxon>Stylonematales</taxon>
        <taxon>Stylonemataceae</taxon>
        <taxon>Rhodosorus</taxon>
    </lineage>
</organism>
<dbReference type="AlphaFoldDB" id="A0A7S0G7Z1"/>
<reference evidence="2" key="1">
    <citation type="submission" date="2021-01" db="EMBL/GenBank/DDBJ databases">
        <authorList>
            <person name="Corre E."/>
            <person name="Pelletier E."/>
            <person name="Niang G."/>
            <person name="Scheremetjew M."/>
            <person name="Finn R."/>
            <person name="Kale V."/>
            <person name="Holt S."/>
            <person name="Cochrane G."/>
            <person name="Meng A."/>
            <person name="Brown T."/>
            <person name="Cohen L."/>
        </authorList>
    </citation>
    <scope>NUCLEOTIDE SEQUENCE</scope>
    <source>
        <strain evidence="2">UTEX LB 2760</strain>
    </source>
</reference>
<proteinExistence type="predicted"/>
<evidence type="ECO:0000313" key="2">
    <source>
        <dbReference type="EMBL" id="CAD8403684.1"/>
    </source>
</evidence>
<sequence>MAGKNSRKKAESKRKFLAKCAEDEKESLRRKREGRTLNKEIGSELVNLGAKLSVVAQLKSGVEMENADMRTEPLQKLRGVKKRTKSVKDQKRKKKMAERMAKQGKMMTG</sequence>
<evidence type="ECO:0000256" key="1">
    <source>
        <dbReference type="SAM" id="MobiDB-lite"/>
    </source>
</evidence>
<feature type="region of interest" description="Disordered" evidence="1">
    <location>
        <begin position="80"/>
        <end position="109"/>
    </location>
</feature>
<name>A0A7S0G7Z1_9RHOD</name>
<gene>
    <name evidence="2" type="ORF">RMAR0315_LOCUS13693</name>
</gene>
<accession>A0A7S0G7Z1</accession>
<feature type="compositionally biased region" description="Basic residues" evidence="1">
    <location>
        <begin position="80"/>
        <end position="96"/>
    </location>
</feature>